<dbReference type="SMART" id="SM00559">
    <property type="entry name" value="Ku78"/>
    <property type="match status" value="1"/>
</dbReference>
<evidence type="ECO:0000256" key="3">
    <source>
        <dbReference type="SAM" id="MobiDB-lite"/>
    </source>
</evidence>
<dbReference type="GO" id="GO:0006310">
    <property type="term" value="P:DNA recombination"/>
    <property type="evidence" value="ECO:0007669"/>
    <property type="project" value="UniProtKB-KW"/>
</dbReference>
<evidence type="ECO:0000256" key="2">
    <source>
        <dbReference type="HAMAP-Rule" id="MF_01875"/>
    </source>
</evidence>
<dbReference type="HAMAP" id="MF_01875">
    <property type="entry name" value="Prokaryotic_Ku"/>
    <property type="match status" value="1"/>
</dbReference>
<dbReference type="CDD" id="cd00789">
    <property type="entry name" value="KU_like"/>
    <property type="match status" value="1"/>
</dbReference>
<accession>A0A1I4QHW2</accession>
<dbReference type="EMBL" id="FOTS01000100">
    <property type="protein sequence ID" value="SFM39250.1"/>
    <property type="molecule type" value="Genomic_DNA"/>
</dbReference>
<organism evidence="5 6">
    <name type="scientific">Pelosinus propionicus DSM 13327</name>
    <dbReference type="NCBI Taxonomy" id="1123291"/>
    <lineage>
        <taxon>Bacteria</taxon>
        <taxon>Bacillati</taxon>
        <taxon>Bacillota</taxon>
        <taxon>Negativicutes</taxon>
        <taxon>Selenomonadales</taxon>
        <taxon>Sporomusaceae</taxon>
        <taxon>Pelosinus</taxon>
    </lineage>
</organism>
<dbReference type="InterPro" id="IPR016194">
    <property type="entry name" value="SPOC-like_C_dom_sf"/>
</dbReference>
<dbReference type="NCBIfam" id="TIGR02772">
    <property type="entry name" value="Ku_bact"/>
    <property type="match status" value="1"/>
</dbReference>
<keyword evidence="2" id="KW-0227">DNA damage</keyword>
<gene>
    <name evidence="2" type="primary">ku</name>
    <name evidence="5" type="ORF">SAMN04490355_11005</name>
</gene>
<comment type="subunit">
    <text evidence="2">Homodimer. Interacts with LigD.</text>
</comment>
<evidence type="ECO:0000313" key="6">
    <source>
        <dbReference type="Proteomes" id="UP000199520"/>
    </source>
</evidence>
<dbReference type="PANTHER" id="PTHR41251:SF1">
    <property type="entry name" value="NON-HOMOLOGOUS END JOINING PROTEIN KU"/>
    <property type="match status" value="1"/>
</dbReference>
<evidence type="ECO:0000259" key="4">
    <source>
        <dbReference type="SMART" id="SM00559"/>
    </source>
</evidence>
<comment type="function">
    <text evidence="2">With LigD forms a non-homologous end joining (NHEJ) DNA repair enzyme, which repairs dsDNA breaks with reduced fidelity. Binds linear dsDNA with 5'- and 3'- overhangs but not closed circular dsDNA nor ssDNA. Recruits and stimulates the ligase activity of LigD.</text>
</comment>
<dbReference type="AlphaFoldDB" id="A0A1I4QHW2"/>
<comment type="similarity">
    <text evidence="2">Belongs to the prokaryotic Ku family.</text>
</comment>
<dbReference type="InterPro" id="IPR009187">
    <property type="entry name" value="Prok_Ku"/>
</dbReference>
<dbReference type="GO" id="GO:0003690">
    <property type="term" value="F:double-stranded DNA binding"/>
    <property type="evidence" value="ECO:0007669"/>
    <property type="project" value="UniProtKB-UniRule"/>
</dbReference>
<reference evidence="6" key="1">
    <citation type="submission" date="2016-10" db="EMBL/GenBank/DDBJ databases">
        <authorList>
            <person name="Varghese N."/>
            <person name="Submissions S."/>
        </authorList>
    </citation>
    <scope>NUCLEOTIDE SEQUENCE [LARGE SCALE GENOMIC DNA]</scope>
    <source>
        <strain evidence="6">DSM 13327</strain>
    </source>
</reference>
<feature type="region of interest" description="Disordered" evidence="3">
    <location>
        <begin position="251"/>
        <end position="270"/>
    </location>
</feature>
<evidence type="ECO:0000256" key="1">
    <source>
        <dbReference type="ARBA" id="ARBA00023125"/>
    </source>
</evidence>
<keyword evidence="2" id="KW-0233">DNA recombination</keyword>
<feature type="domain" description="Ku" evidence="4">
    <location>
        <begin position="49"/>
        <end position="177"/>
    </location>
</feature>
<feature type="compositionally biased region" description="Basic residues" evidence="3">
    <location>
        <begin position="260"/>
        <end position="270"/>
    </location>
</feature>
<dbReference type="SUPFAM" id="SSF100939">
    <property type="entry name" value="SPOC domain-like"/>
    <property type="match status" value="1"/>
</dbReference>
<dbReference type="Pfam" id="PF02735">
    <property type="entry name" value="Ku"/>
    <property type="match status" value="1"/>
</dbReference>
<dbReference type="GO" id="GO:0006303">
    <property type="term" value="P:double-strand break repair via nonhomologous end joining"/>
    <property type="evidence" value="ECO:0007669"/>
    <property type="project" value="UniProtKB-UniRule"/>
</dbReference>
<keyword evidence="1 2" id="KW-0238">DNA-binding</keyword>
<dbReference type="PIRSF" id="PIRSF006493">
    <property type="entry name" value="Prok_Ku"/>
    <property type="match status" value="1"/>
</dbReference>
<dbReference type="PANTHER" id="PTHR41251">
    <property type="entry name" value="NON-HOMOLOGOUS END JOINING PROTEIN KU"/>
    <property type="match status" value="1"/>
</dbReference>
<keyword evidence="6" id="KW-1185">Reference proteome</keyword>
<dbReference type="STRING" id="1123291.SAMN04490355_11005"/>
<protein>
    <recommendedName>
        <fullName evidence="2">Non-homologous end joining protein Ku</fullName>
    </recommendedName>
</protein>
<sequence length="270" mass="30253">MWKGLLSFGLVNVPVSLVKATRSKNISFNQLRESDFSKIQYKKVAAVDGAEVPMSEIVKGYEVSPDRYVVISKNDLEAIAPKSSRIIEISDFVKIEEIDNRFFDTSYYLLPDQGAGKAYSLLLKSMAEENVVGIARFVLREKEYLAAIRPTGQAITLTTMRFADEVVEVREIENDLPANIELTDKEMKMAKTLINSLVTNFDAARYKNEYHAQVLAMIQAKAEKEEIVTKPVDTSSSFVNLMAALEASMATIKQNESKKKPPRKPKSKTA</sequence>
<dbReference type="InterPro" id="IPR006164">
    <property type="entry name" value="DNA_bd_Ku70/Ku80"/>
</dbReference>
<keyword evidence="2" id="KW-0234">DNA repair</keyword>
<proteinExistence type="inferred from homology"/>
<dbReference type="OrthoDB" id="9795084at2"/>
<evidence type="ECO:0000313" key="5">
    <source>
        <dbReference type="EMBL" id="SFM39250.1"/>
    </source>
</evidence>
<dbReference type="Gene3D" id="2.40.290.10">
    <property type="match status" value="1"/>
</dbReference>
<name>A0A1I4QHW2_9FIRM</name>
<dbReference type="Proteomes" id="UP000199520">
    <property type="component" value="Unassembled WGS sequence"/>
</dbReference>